<dbReference type="RefSeq" id="WP_006827358.1">
    <property type="nucleotide sequence ID" value="NZ_AOIL01000064.1"/>
</dbReference>
<evidence type="ECO:0000313" key="2">
    <source>
        <dbReference type="Proteomes" id="UP000011648"/>
    </source>
</evidence>
<evidence type="ECO:0000313" key="1">
    <source>
        <dbReference type="EMBL" id="ELY86145.1"/>
    </source>
</evidence>
<sequence length="44" mass="5303">MPNINFEVDDDQYEQLKETKKRHGLTWKGMMLYAQEQLDSERGE</sequence>
<organism evidence="1 2">
    <name type="scientific">Natrialba taiwanensis DSM 12281</name>
    <dbReference type="NCBI Taxonomy" id="1230458"/>
    <lineage>
        <taxon>Archaea</taxon>
        <taxon>Methanobacteriati</taxon>
        <taxon>Methanobacteriota</taxon>
        <taxon>Stenosarchaea group</taxon>
        <taxon>Halobacteria</taxon>
        <taxon>Halobacteriales</taxon>
        <taxon>Natrialbaceae</taxon>
        <taxon>Natrialba</taxon>
    </lineage>
</organism>
<gene>
    <name evidence="1" type="ORF">C484_18742</name>
</gene>
<comment type="caution">
    <text evidence="1">The sequence shown here is derived from an EMBL/GenBank/DDBJ whole genome shotgun (WGS) entry which is preliminary data.</text>
</comment>
<dbReference type="PATRIC" id="fig|1230458.4.peg.3765"/>
<accession>L9ZI26</accession>
<keyword evidence="2" id="KW-1185">Reference proteome</keyword>
<name>L9ZI26_9EURY</name>
<dbReference type="Proteomes" id="UP000011648">
    <property type="component" value="Unassembled WGS sequence"/>
</dbReference>
<dbReference type="EMBL" id="AOIL01000064">
    <property type="protein sequence ID" value="ELY86145.1"/>
    <property type="molecule type" value="Genomic_DNA"/>
</dbReference>
<dbReference type="STRING" id="1230458.C484_18742"/>
<dbReference type="AlphaFoldDB" id="L9ZI26"/>
<protein>
    <submittedName>
        <fullName evidence="1">Uncharacterized protein</fullName>
    </submittedName>
</protein>
<reference evidence="1 2" key="1">
    <citation type="journal article" date="2014" name="PLoS Genet.">
        <title>Phylogenetically driven sequencing of extremely halophilic archaea reveals strategies for static and dynamic osmo-response.</title>
        <authorList>
            <person name="Becker E.A."/>
            <person name="Seitzer P.M."/>
            <person name="Tritt A."/>
            <person name="Larsen D."/>
            <person name="Krusor M."/>
            <person name="Yao A.I."/>
            <person name="Wu D."/>
            <person name="Madern D."/>
            <person name="Eisen J.A."/>
            <person name="Darling A.E."/>
            <person name="Facciotti M.T."/>
        </authorList>
    </citation>
    <scope>NUCLEOTIDE SEQUENCE [LARGE SCALE GENOMIC DNA]</scope>
    <source>
        <strain evidence="1 2">DSM 12281</strain>
    </source>
</reference>
<proteinExistence type="predicted"/>